<organism evidence="2">
    <name type="scientific">marine sediment metagenome</name>
    <dbReference type="NCBI Taxonomy" id="412755"/>
    <lineage>
        <taxon>unclassified sequences</taxon>
        <taxon>metagenomes</taxon>
        <taxon>ecological metagenomes</taxon>
    </lineage>
</organism>
<dbReference type="EMBL" id="BART01025501">
    <property type="protein sequence ID" value="GAH01657.1"/>
    <property type="molecule type" value="Genomic_DNA"/>
</dbReference>
<evidence type="ECO:0000313" key="2">
    <source>
        <dbReference type="EMBL" id="GAH01657.1"/>
    </source>
</evidence>
<feature type="compositionally biased region" description="Basic and acidic residues" evidence="1">
    <location>
        <begin position="1"/>
        <end position="11"/>
    </location>
</feature>
<gene>
    <name evidence="2" type="ORF">S01H4_45754</name>
</gene>
<name>X1C2Y0_9ZZZZ</name>
<evidence type="ECO:0000256" key="1">
    <source>
        <dbReference type="SAM" id="MobiDB-lite"/>
    </source>
</evidence>
<feature type="region of interest" description="Disordered" evidence="1">
    <location>
        <begin position="1"/>
        <end position="36"/>
    </location>
</feature>
<dbReference type="AlphaFoldDB" id="X1C2Y0"/>
<protein>
    <submittedName>
        <fullName evidence="2">Uncharacterized protein</fullName>
    </submittedName>
</protein>
<feature type="compositionally biased region" description="Basic and acidic residues" evidence="1">
    <location>
        <begin position="20"/>
        <end position="36"/>
    </location>
</feature>
<proteinExistence type="predicted"/>
<comment type="caution">
    <text evidence="2">The sequence shown here is derived from an EMBL/GenBank/DDBJ whole genome shotgun (WGS) entry which is preliminary data.</text>
</comment>
<feature type="region of interest" description="Disordered" evidence="1">
    <location>
        <begin position="49"/>
        <end position="68"/>
    </location>
</feature>
<reference evidence="2" key="1">
    <citation type="journal article" date="2014" name="Front. Microbiol.">
        <title>High frequency of phylogenetically diverse reductive dehalogenase-homologous genes in deep subseafloor sedimentary metagenomes.</title>
        <authorList>
            <person name="Kawai M."/>
            <person name="Futagami T."/>
            <person name="Toyoda A."/>
            <person name="Takaki Y."/>
            <person name="Nishi S."/>
            <person name="Hori S."/>
            <person name="Arai W."/>
            <person name="Tsubouchi T."/>
            <person name="Morono Y."/>
            <person name="Uchiyama I."/>
            <person name="Ito T."/>
            <person name="Fujiyama A."/>
            <person name="Inagaki F."/>
            <person name="Takami H."/>
        </authorList>
    </citation>
    <scope>NUCLEOTIDE SEQUENCE</scope>
    <source>
        <strain evidence="2">Expedition CK06-06</strain>
    </source>
</reference>
<accession>X1C2Y0</accession>
<sequence>MLNSFWDDKNKKPDKHKRPNRSEIKERKADVRITKSNKEIGRTTVVKKADTKSQYWSETPKNKFDTKNGHWVEQKNGKKSAMGLKRENFVTEESDELDIELLKDNIDAQGKKISHLVSLLSTQKEEFENYKKNTQEVLSLITDALKIKVLEQNVKEETILEEDHHVKGETILKEESGKEILKEESGKKF</sequence>